<comment type="caution">
    <text evidence="1">The sequence shown here is derived from an EMBL/GenBank/DDBJ whole genome shotgun (WGS) entry which is preliminary data.</text>
</comment>
<accession>A0A9D4VBR7</accession>
<name>A0A9D4VBR7_ADICA</name>
<organism evidence="1 2">
    <name type="scientific">Adiantum capillus-veneris</name>
    <name type="common">Maidenhair fern</name>
    <dbReference type="NCBI Taxonomy" id="13818"/>
    <lineage>
        <taxon>Eukaryota</taxon>
        <taxon>Viridiplantae</taxon>
        <taxon>Streptophyta</taxon>
        <taxon>Embryophyta</taxon>
        <taxon>Tracheophyta</taxon>
        <taxon>Polypodiopsida</taxon>
        <taxon>Polypodiidae</taxon>
        <taxon>Polypodiales</taxon>
        <taxon>Pteridineae</taxon>
        <taxon>Pteridaceae</taxon>
        <taxon>Vittarioideae</taxon>
        <taxon>Adiantum</taxon>
    </lineage>
</organism>
<dbReference type="Proteomes" id="UP000886520">
    <property type="component" value="Chromosome 3"/>
</dbReference>
<sequence length="138" mass="15839">MGFLTKGTVHALSECYDCKYFYIDRDHGSSGHCVCGVFTDILVQAMLGQEKDSIRALESGNAITREVRKVNPNLCLLGFMVEHEVLAKITKNGIYMHGRWFKCDTVVWFQKGHEKILQLQDGCSTFLSHLIITMWMWF</sequence>
<dbReference type="AlphaFoldDB" id="A0A9D4VBR7"/>
<reference evidence="1" key="1">
    <citation type="submission" date="2021-01" db="EMBL/GenBank/DDBJ databases">
        <title>Adiantum capillus-veneris genome.</title>
        <authorList>
            <person name="Fang Y."/>
            <person name="Liao Q."/>
        </authorList>
    </citation>
    <scope>NUCLEOTIDE SEQUENCE</scope>
    <source>
        <strain evidence="1">H3</strain>
        <tissue evidence="1">Leaf</tissue>
    </source>
</reference>
<proteinExistence type="predicted"/>
<evidence type="ECO:0000313" key="2">
    <source>
        <dbReference type="Proteomes" id="UP000886520"/>
    </source>
</evidence>
<gene>
    <name evidence="1" type="ORF">GOP47_0003324</name>
</gene>
<protein>
    <submittedName>
        <fullName evidence="1">Uncharacterized protein</fullName>
    </submittedName>
</protein>
<evidence type="ECO:0000313" key="1">
    <source>
        <dbReference type="EMBL" id="KAI5083581.1"/>
    </source>
</evidence>
<keyword evidence="2" id="KW-1185">Reference proteome</keyword>
<dbReference type="EMBL" id="JABFUD020000002">
    <property type="protein sequence ID" value="KAI5083581.1"/>
    <property type="molecule type" value="Genomic_DNA"/>
</dbReference>